<dbReference type="AlphaFoldDB" id="A0AAD9IVU6"/>
<evidence type="ECO:0000256" key="18">
    <source>
        <dbReference type="SAM" id="MobiDB-lite"/>
    </source>
</evidence>
<comment type="similarity">
    <text evidence="17">Belongs to the protein kinase superfamily. Tyr protein kinase family.</text>
</comment>
<proteinExistence type="inferred from homology"/>
<evidence type="ECO:0000256" key="14">
    <source>
        <dbReference type="PROSITE-ProRule" id="PRU00191"/>
    </source>
</evidence>
<dbReference type="Proteomes" id="UP001208570">
    <property type="component" value="Unassembled WGS sequence"/>
</dbReference>
<keyword evidence="24" id="KW-1185">Reference proteome</keyword>
<evidence type="ECO:0000259" key="20">
    <source>
        <dbReference type="PROSITE" id="PS50002"/>
    </source>
</evidence>
<dbReference type="Gene3D" id="3.30.505.10">
    <property type="entry name" value="SH2 domain"/>
    <property type="match status" value="1"/>
</dbReference>
<dbReference type="SUPFAM" id="SSF50044">
    <property type="entry name" value="SH3-domain"/>
    <property type="match status" value="1"/>
</dbReference>
<dbReference type="Gene3D" id="1.10.510.10">
    <property type="entry name" value="Transferase(Phosphotransferase) domain 1"/>
    <property type="match status" value="1"/>
</dbReference>
<evidence type="ECO:0000256" key="13">
    <source>
        <dbReference type="ARBA" id="ARBA00051245"/>
    </source>
</evidence>
<dbReference type="InterPro" id="IPR050198">
    <property type="entry name" value="Non-receptor_tyrosine_kinases"/>
</dbReference>
<dbReference type="PANTHER" id="PTHR24418">
    <property type="entry name" value="TYROSINE-PROTEIN KINASE"/>
    <property type="match status" value="1"/>
</dbReference>
<dbReference type="FunFam" id="3.30.200.20:FF:000053">
    <property type="entry name" value="Tyrosine-protein kinase"/>
    <property type="match status" value="1"/>
</dbReference>
<dbReference type="InterPro" id="IPR001452">
    <property type="entry name" value="SH3_domain"/>
</dbReference>
<dbReference type="InterPro" id="IPR000980">
    <property type="entry name" value="SH2"/>
</dbReference>
<evidence type="ECO:0000256" key="3">
    <source>
        <dbReference type="ARBA" id="ARBA00022553"/>
    </source>
</evidence>
<dbReference type="GO" id="GO:0035556">
    <property type="term" value="P:intracellular signal transduction"/>
    <property type="evidence" value="ECO:0007669"/>
    <property type="project" value="InterPro"/>
</dbReference>
<dbReference type="Gene3D" id="2.30.30.40">
    <property type="entry name" value="SH3 Domains"/>
    <property type="match status" value="1"/>
</dbReference>
<name>A0AAD9IVU6_9ANNE</name>
<evidence type="ECO:0000256" key="4">
    <source>
        <dbReference type="ARBA" id="ARBA00022679"/>
    </source>
</evidence>
<accession>A0AAD9IVU6</accession>
<keyword evidence="2 15" id="KW-0728">SH3 domain</keyword>
<dbReference type="PROSITE" id="PS50011">
    <property type="entry name" value="PROTEIN_KINASE_DOM"/>
    <property type="match status" value="1"/>
</dbReference>
<dbReference type="GO" id="GO:0004715">
    <property type="term" value="F:non-membrane spanning protein tyrosine kinase activity"/>
    <property type="evidence" value="ECO:0007669"/>
    <property type="project" value="UniProtKB-EC"/>
</dbReference>
<dbReference type="GO" id="GO:0005524">
    <property type="term" value="F:ATP binding"/>
    <property type="evidence" value="ECO:0007669"/>
    <property type="project" value="UniProtKB-UniRule"/>
</dbReference>
<protein>
    <recommendedName>
        <fullName evidence="17">Tyrosine-protein kinase</fullName>
        <ecNumber evidence="17">2.7.10.2</ecNumber>
    </recommendedName>
</protein>
<dbReference type="Pfam" id="PF00169">
    <property type="entry name" value="PH"/>
    <property type="match status" value="1"/>
</dbReference>
<dbReference type="PROSITE" id="PS50002">
    <property type="entry name" value="SH3"/>
    <property type="match status" value="1"/>
</dbReference>
<dbReference type="GO" id="GO:0008270">
    <property type="term" value="F:zinc ion binding"/>
    <property type="evidence" value="ECO:0007669"/>
    <property type="project" value="UniProtKB-KW"/>
</dbReference>
<keyword evidence="9" id="KW-0862">Zinc</keyword>
<keyword evidence="8 17" id="KW-0418">Kinase</keyword>
<dbReference type="InterPro" id="IPR036028">
    <property type="entry name" value="SH3-like_dom_sf"/>
</dbReference>
<dbReference type="SUPFAM" id="SSF56112">
    <property type="entry name" value="Protein kinase-like (PK-like)"/>
    <property type="match status" value="1"/>
</dbReference>
<keyword evidence="12 17" id="KW-0829">Tyrosine-protein kinase</keyword>
<dbReference type="InterPro" id="IPR011993">
    <property type="entry name" value="PH-like_dom_sf"/>
</dbReference>
<evidence type="ECO:0000256" key="10">
    <source>
        <dbReference type="ARBA" id="ARBA00022840"/>
    </source>
</evidence>
<dbReference type="InterPro" id="IPR001849">
    <property type="entry name" value="PH_domain"/>
</dbReference>
<organism evidence="23 24">
    <name type="scientific">Paralvinella palmiformis</name>
    <dbReference type="NCBI Taxonomy" id="53620"/>
    <lineage>
        <taxon>Eukaryota</taxon>
        <taxon>Metazoa</taxon>
        <taxon>Spiralia</taxon>
        <taxon>Lophotrochozoa</taxon>
        <taxon>Annelida</taxon>
        <taxon>Polychaeta</taxon>
        <taxon>Sedentaria</taxon>
        <taxon>Canalipalpata</taxon>
        <taxon>Terebellida</taxon>
        <taxon>Terebelliformia</taxon>
        <taxon>Alvinellidae</taxon>
        <taxon>Paralvinella</taxon>
    </lineage>
</organism>
<feature type="domain" description="Protein kinase" evidence="22">
    <location>
        <begin position="385"/>
        <end position="645"/>
    </location>
</feature>
<dbReference type="InterPro" id="IPR008266">
    <property type="entry name" value="Tyr_kinase_AS"/>
</dbReference>
<feature type="domain" description="PH" evidence="21">
    <location>
        <begin position="4"/>
        <end position="115"/>
    </location>
</feature>
<evidence type="ECO:0000256" key="8">
    <source>
        <dbReference type="ARBA" id="ARBA00022777"/>
    </source>
</evidence>
<comment type="cofactor">
    <cofactor evidence="1">
        <name>Zn(2+)</name>
        <dbReference type="ChEBI" id="CHEBI:29105"/>
    </cofactor>
</comment>
<evidence type="ECO:0000256" key="7">
    <source>
        <dbReference type="ARBA" id="ARBA00022771"/>
    </source>
</evidence>
<keyword evidence="5" id="KW-0479">Metal-binding</keyword>
<dbReference type="SUPFAM" id="SSF50729">
    <property type="entry name" value="PH domain-like"/>
    <property type="match status" value="1"/>
</dbReference>
<evidence type="ECO:0000256" key="2">
    <source>
        <dbReference type="ARBA" id="ARBA00022443"/>
    </source>
</evidence>
<dbReference type="SMART" id="SM00219">
    <property type="entry name" value="TyrKc"/>
    <property type="match status" value="1"/>
</dbReference>
<dbReference type="EMBL" id="JAODUP010001035">
    <property type="protein sequence ID" value="KAK2141824.1"/>
    <property type="molecule type" value="Genomic_DNA"/>
</dbReference>
<sequence length="648" mass="74873">MATSVLKMDFMTKRSIMKSRIRTENYKGRWFVLTALELTYHDGNADEQPGKQKGRIFLKNIKVVEKVEPEEFGGKPNVFQVLYTNEAGEAFNLYIMALSPESQEEWIFKLRQTSQKCGAIFYKQYHPGIYSYKLGKWLCCERIQHKSEGCCNVTSISEKLKPSAQDKKKNDIRESPIQGRPDNMPVPKPPEKPKKSDKVKVLAVFSYDSNLDGDLSLEKGEEYEILEKNEEHWWKAKNSKGEIGFIPVNYVKIKEGEEDLEEYDWYYPNTSRVKSEEILNKEKKEGCFLVRESSTSGMYTLSIYATERDVGIVKHYHIKRKGNGDYYLTEKHAHRTVPMLIHYHKHNCAGLIVRLRSSPAAGRNDISPAIPGLGHDRYEIDRSELQMLQELGAGVFGTVKLALYRNTQKVAVKMMKEGTMSEDDFIDEAKTMKELQHNNLVRLFGVSTKERPLYIITEYMSQGSLLTYLKRHKRRLLDKSTKLIDMCHQVSQGMAYLESKSFIHRDLAARNCLVGENDVCKVGDFGLARFVLDDEYTSSHGTKFPIRWAPPEVLSYTRFSSKSDVWSYGVLMWEVFSGGSMPYGQMRNQDIVTEVCQQNKRLERPQKCPEPVYDLMQECWNRKPEERPDFSSIVKKVKNILHATADYL</sequence>
<gene>
    <name evidence="23" type="ORF">LSH36_1035g01017</name>
</gene>
<dbReference type="PROSITE" id="PS00107">
    <property type="entry name" value="PROTEIN_KINASE_ATP"/>
    <property type="match status" value="1"/>
</dbReference>
<dbReference type="PROSITE" id="PS50003">
    <property type="entry name" value="PH_DOMAIN"/>
    <property type="match status" value="1"/>
</dbReference>
<comment type="catalytic activity">
    <reaction evidence="13 17">
        <text>L-tyrosyl-[protein] + ATP = O-phospho-L-tyrosyl-[protein] + ADP + H(+)</text>
        <dbReference type="Rhea" id="RHEA:10596"/>
        <dbReference type="Rhea" id="RHEA-COMP:10136"/>
        <dbReference type="Rhea" id="RHEA-COMP:20101"/>
        <dbReference type="ChEBI" id="CHEBI:15378"/>
        <dbReference type="ChEBI" id="CHEBI:30616"/>
        <dbReference type="ChEBI" id="CHEBI:46858"/>
        <dbReference type="ChEBI" id="CHEBI:61978"/>
        <dbReference type="ChEBI" id="CHEBI:456216"/>
        <dbReference type="EC" id="2.7.10.2"/>
    </reaction>
</comment>
<dbReference type="SMART" id="SM00252">
    <property type="entry name" value="SH2"/>
    <property type="match status" value="1"/>
</dbReference>
<keyword evidence="3" id="KW-0597">Phosphoprotein</keyword>
<dbReference type="EC" id="2.7.10.2" evidence="17"/>
<dbReference type="PRINTS" id="PR00401">
    <property type="entry name" value="SH2DOMAIN"/>
</dbReference>
<evidence type="ECO:0000256" key="5">
    <source>
        <dbReference type="ARBA" id="ARBA00022723"/>
    </source>
</evidence>
<dbReference type="SMART" id="SM00326">
    <property type="entry name" value="SH3"/>
    <property type="match status" value="1"/>
</dbReference>
<evidence type="ECO:0000256" key="15">
    <source>
        <dbReference type="PROSITE-ProRule" id="PRU00192"/>
    </source>
</evidence>
<dbReference type="SUPFAM" id="SSF55550">
    <property type="entry name" value="SH2 domain"/>
    <property type="match status" value="1"/>
</dbReference>
<dbReference type="Pfam" id="PF00017">
    <property type="entry name" value="SH2"/>
    <property type="match status" value="1"/>
</dbReference>
<evidence type="ECO:0000256" key="9">
    <source>
        <dbReference type="ARBA" id="ARBA00022833"/>
    </source>
</evidence>
<dbReference type="PROSITE" id="PS50001">
    <property type="entry name" value="SH2"/>
    <property type="match status" value="1"/>
</dbReference>
<dbReference type="InterPro" id="IPR020635">
    <property type="entry name" value="Tyr_kinase_cat_dom"/>
</dbReference>
<evidence type="ECO:0000259" key="21">
    <source>
        <dbReference type="PROSITE" id="PS50003"/>
    </source>
</evidence>
<comment type="caution">
    <text evidence="23">The sequence shown here is derived from an EMBL/GenBank/DDBJ whole genome shotgun (WGS) entry which is preliminary data.</text>
</comment>
<dbReference type="GO" id="GO:0005737">
    <property type="term" value="C:cytoplasm"/>
    <property type="evidence" value="ECO:0007669"/>
    <property type="project" value="UniProtKB-ARBA"/>
</dbReference>
<dbReference type="PRINTS" id="PR00109">
    <property type="entry name" value="TYRKINASE"/>
</dbReference>
<dbReference type="PRINTS" id="PR00452">
    <property type="entry name" value="SH3DOMAIN"/>
</dbReference>
<reference evidence="23" key="1">
    <citation type="journal article" date="2023" name="Mol. Biol. Evol.">
        <title>Third-Generation Sequencing Reveals the Adaptive Role of the Epigenome in Three Deep-Sea Polychaetes.</title>
        <authorList>
            <person name="Perez M."/>
            <person name="Aroh O."/>
            <person name="Sun Y."/>
            <person name="Lan Y."/>
            <person name="Juniper S.K."/>
            <person name="Young C.R."/>
            <person name="Angers B."/>
            <person name="Qian P.Y."/>
        </authorList>
    </citation>
    <scope>NUCLEOTIDE SEQUENCE</scope>
    <source>
        <strain evidence="23">P08H-3</strain>
    </source>
</reference>
<dbReference type="InterPro" id="IPR017441">
    <property type="entry name" value="Protein_kinase_ATP_BS"/>
</dbReference>
<dbReference type="InterPro" id="IPR000719">
    <property type="entry name" value="Prot_kinase_dom"/>
</dbReference>
<evidence type="ECO:0000256" key="12">
    <source>
        <dbReference type="ARBA" id="ARBA00023137"/>
    </source>
</evidence>
<dbReference type="Pfam" id="PF00018">
    <property type="entry name" value="SH3_1"/>
    <property type="match status" value="1"/>
</dbReference>
<evidence type="ECO:0000256" key="6">
    <source>
        <dbReference type="ARBA" id="ARBA00022741"/>
    </source>
</evidence>
<feature type="region of interest" description="Disordered" evidence="18">
    <location>
        <begin position="162"/>
        <end position="197"/>
    </location>
</feature>
<evidence type="ECO:0000256" key="16">
    <source>
        <dbReference type="PROSITE-ProRule" id="PRU10141"/>
    </source>
</evidence>
<dbReference type="InterPro" id="IPR011009">
    <property type="entry name" value="Kinase-like_dom_sf"/>
</dbReference>
<keyword evidence="7" id="KW-0863">Zinc-finger</keyword>
<keyword evidence="6 16" id="KW-0547">Nucleotide-binding</keyword>
<evidence type="ECO:0000259" key="22">
    <source>
        <dbReference type="PROSITE" id="PS50011"/>
    </source>
</evidence>
<feature type="binding site" evidence="16">
    <location>
        <position position="413"/>
    </location>
    <ligand>
        <name>ATP</name>
        <dbReference type="ChEBI" id="CHEBI:30616"/>
    </ligand>
</feature>
<feature type="domain" description="SH2" evidence="19">
    <location>
        <begin position="265"/>
        <end position="359"/>
    </location>
</feature>
<dbReference type="PROSITE" id="PS00109">
    <property type="entry name" value="PROTEIN_KINASE_TYR"/>
    <property type="match status" value="1"/>
</dbReference>
<dbReference type="InterPro" id="IPR001562">
    <property type="entry name" value="Znf_Btk_motif"/>
</dbReference>
<evidence type="ECO:0000256" key="11">
    <source>
        <dbReference type="ARBA" id="ARBA00022999"/>
    </source>
</evidence>
<evidence type="ECO:0000313" key="24">
    <source>
        <dbReference type="Proteomes" id="UP001208570"/>
    </source>
</evidence>
<dbReference type="InterPro" id="IPR036860">
    <property type="entry name" value="SH2_dom_sf"/>
</dbReference>
<feature type="domain" description="SH3" evidence="20">
    <location>
        <begin position="196"/>
        <end position="256"/>
    </location>
</feature>
<dbReference type="Pfam" id="PF00779">
    <property type="entry name" value="BTK"/>
    <property type="match status" value="1"/>
</dbReference>
<evidence type="ECO:0000259" key="19">
    <source>
        <dbReference type="PROSITE" id="PS50001"/>
    </source>
</evidence>
<evidence type="ECO:0000256" key="1">
    <source>
        <dbReference type="ARBA" id="ARBA00001947"/>
    </source>
</evidence>
<dbReference type="SMART" id="SM00233">
    <property type="entry name" value="PH"/>
    <property type="match status" value="1"/>
</dbReference>
<keyword evidence="4 17" id="KW-0808">Transferase</keyword>
<dbReference type="Gene3D" id="2.30.29.30">
    <property type="entry name" value="Pleckstrin-homology domain (PH domain)/Phosphotyrosine-binding domain (PTB)"/>
    <property type="match status" value="1"/>
</dbReference>
<dbReference type="Pfam" id="PF07714">
    <property type="entry name" value="PK_Tyr_Ser-Thr"/>
    <property type="match status" value="1"/>
</dbReference>
<evidence type="ECO:0000313" key="23">
    <source>
        <dbReference type="EMBL" id="KAK2141824.1"/>
    </source>
</evidence>
<keyword evidence="10 16" id="KW-0067">ATP-binding</keyword>
<evidence type="ECO:0000256" key="17">
    <source>
        <dbReference type="RuleBase" id="RU362096"/>
    </source>
</evidence>
<keyword evidence="11 14" id="KW-0727">SH2 domain</keyword>
<dbReference type="InterPro" id="IPR001245">
    <property type="entry name" value="Ser-Thr/Tyr_kinase_cat_dom"/>
</dbReference>
<dbReference type="FunFam" id="1.10.510.10:FF:000052">
    <property type="entry name" value="Tyrosine-protein kinase"/>
    <property type="match status" value="1"/>
</dbReference>
<feature type="compositionally biased region" description="Basic and acidic residues" evidence="18">
    <location>
        <begin position="162"/>
        <end position="174"/>
    </location>
</feature>